<protein>
    <submittedName>
        <fullName evidence="4">TPM domain-containing protein</fullName>
    </submittedName>
</protein>
<evidence type="ECO:0000256" key="1">
    <source>
        <dbReference type="SAM" id="MobiDB-lite"/>
    </source>
</evidence>
<dbReference type="PANTHER" id="PTHR30373">
    <property type="entry name" value="UPF0603 PROTEIN YGCG"/>
    <property type="match status" value="1"/>
</dbReference>
<evidence type="ECO:0000313" key="5">
    <source>
        <dbReference type="Proteomes" id="UP001483337"/>
    </source>
</evidence>
<feature type="domain" description="TPM" evidence="3">
    <location>
        <begin position="54"/>
        <end position="179"/>
    </location>
</feature>
<dbReference type="EMBL" id="CP150886">
    <property type="protein sequence ID" value="WZB87360.1"/>
    <property type="molecule type" value="Genomic_DNA"/>
</dbReference>
<dbReference type="InterPro" id="IPR007621">
    <property type="entry name" value="TPM_dom"/>
</dbReference>
<organism evidence="4 5">
    <name type="scientific">Okeanomitos corallinicola TIOX110</name>
    <dbReference type="NCBI Taxonomy" id="3133117"/>
    <lineage>
        <taxon>Bacteria</taxon>
        <taxon>Bacillati</taxon>
        <taxon>Cyanobacteriota</taxon>
        <taxon>Cyanophyceae</taxon>
        <taxon>Nostocales</taxon>
        <taxon>Aphanizomenonaceae</taxon>
        <taxon>Okeanomitos</taxon>
    </lineage>
</organism>
<evidence type="ECO:0000256" key="2">
    <source>
        <dbReference type="SAM" id="Phobius"/>
    </source>
</evidence>
<dbReference type="RefSeq" id="WP_353930274.1">
    <property type="nucleotide sequence ID" value="NZ_CP150886.1"/>
</dbReference>
<feature type="transmembrane region" description="Helical" evidence="2">
    <location>
        <begin position="217"/>
        <end position="237"/>
    </location>
</feature>
<keyword evidence="2" id="KW-0812">Transmembrane</keyword>
<dbReference type="Proteomes" id="UP001483337">
    <property type="component" value="Chromosome"/>
</dbReference>
<sequence length="246" mass="26911">MKQLLKQLFSSFKYLSRLIVPAMVTMMMAISIFATPAFATGVYQIPNLTADTWVLDEGDILSRFNEGQISGSFQDLAEKTGNEVRIVTIRRLDYGETPESFAKGLFEKWFPTPEAQANQVLLVIDTVTNGATITSGDQVKSLLTDEIAESVTEGTLGAALRNGNKYNQGFLDVRDRLVAVLSGQPDPGPPEEKPTVQVEGTFSTAEDTSKNKDNSTAWVVGLLIAATVIPMATYYIYQINQPSNES</sequence>
<proteinExistence type="predicted"/>
<dbReference type="Pfam" id="PF04536">
    <property type="entry name" value="TPM_phosphatase"/>
    <property type="match status" value="1"/>
</dbReference>
<keyword evidence="2" id="KW-0472">Membrane</keyword>
<evidence type="ECO:0000313" key="4">
    <source>
        <dbReference type="EMBL" id="WZB87360.1"/>
    </source>
</evidence>
<dbReference type="Gene3D" id="3.10.310.50">
    <property type="match status" value="1"/>
</dbReference>
<reference evidence="4 5" key="1">
    <citation type="submission" date="2024-04" db="EMBL/GenBank/DDBJ databases">
        <title>Okeanomitos corallinicola gen. &amp; sp. nov. (Nostocales, Cyanobacteria), a new toxic marine heterocyst-forming cyanobacterium from a coral reef.</title>
        <authorList>
            <person name="Li H."/>
            <person name="Li R."/>
            <person name="Kang J."/>
            <person name="Hii K.S."/>
            <person name="Mohamed H.F."/>
            <person name="Xu X."/>
            <person name="Luo Z."/>
        </authorList>
    </citation>
    <scope>NUCLEOTIDE SEQUENCE [LARGE SCALE GENOMIC DNA]</scope>
    <source>
        <strain evidence="4 5">TIOX110</strain>
    </source>
</reference>
<gene>
    <name evidence="4" type="ORF">WJM97_18555</name>
</gene>
<accession>A0ABZ2USH4</accession>
<feature type="region of interest" description="Disordered" evidence="1">
    <location>
        <begin position="182"/>
        <end position="211"/>
    </location>
</feature>
<dbReference type="NCBIfam" id="NF047379">
    <property type="entry name" value="photo_II_Psb32"/>
    <property type="match status" value="1"/>
</dbReference>
<name>A0ABZ2USH4_9CYAN</name>
<evidence type="ECO:0000259" key="3">
    <source>
        <dbReference type="Pfam" id="PF04536"/>
    </source>
</evidence>
<feature type="transmembrane region" description="Helical" evidence="2">
    <location>
        <begin position="20"/>
        <end position="39"/>
    </location>
</feature>
<keyword evidence="2" id="KW-1133">Transmembrane helix</keyword>
<dbReference type="PANTHER" id="PTHR30373:SF2">
    <property type="entry name" value="UPF0603 PROTEIN YGCG"/>
    <property type="match status" value="1"/>
</dbReference>
<keyword evidence="5" id="KW-1185">Reference proteome</keyword>